<dbReference type="AlphaFoldDB" id="A0A0N4Y3Y8"/>
<dbReference type="PANTHER" id="PTHR11630">
    <property type="entry name" value="DNA REPLICATION LICENSING FACTOR MCM FAMILY MEMBER"/>
    <property type="match status" value="1"/>
</dbReference>
<dbReference type="Pfam" id="PF23191">
    <property type="entry name" value="WHD_MCM3_C"/>
    <property type="match status" value="1"/>
</dbReference>
<reference evidence="4 5" key="2">
    <citation type="submission" date="2018-11" db="EMBL/GenBank/DDBJ databases">
        <authorList>
            <consortium name="Pathogen Informatics"/>
        </authorList>
    </citation>
    <scope>NUCLEOTIDE SEQUENCE [LARGE SCALE GENOMIC DNA]</scope>
</reference>
<dbReference type="OMA" id="KSHENGC"/>
<dbReference type="PANTHER" id="PTHR11630:SF46">
    <property type="entry name" value="DNA REPLICATION LICENSING FACTOR MCM3-RELATED"/>
    <property type="match status" value="1"/>
</dbReference>
<dbReference type="GO" id="GO:0017116">
    <property type="term" value="F:single-stranded DNA helicase activity"/>
    <property type="evidence" value="ECO:0007669"/>
    <property type="project" value="TreeGrafter"/>
</dbReference>
<dbReference type="InterPro" id="IPR031327">
    <property type="entry name" value="MCM"/>
</dbReference>
<dbReference type="GO" id="GO:0005524">
    <property type="term" value="F:ATP binding"/>
    <property type="evidence" value="ECO:0007669"/>
    <property type="project" value="InterPro"/>
</dbReference>
<sequence>MTAALHDADRDKAVASHVLKLHCYRAPGEEDGTVLPMGAGVETMSTFDLHATEKSSEMYEKNSDWVNNSAKVLSVEFVRKYIHLARSMKPKLTEEATEFISEVYAEIRSFDTSKTDRERTMPITARQLETLIRLSTSIAKARFSKTVDRVDAEKAYNLLHFACFKEKPKARLDYENAKKRAVTDAHSDEEMEEDEQDSQQSTATTAATPGRGTRRRARDTTTHSGESSPTASQQAKRPRGEPASISVDRYKQFRTCVRKVFDELGATDDMVELSKITEGVQSQAGSHQFSDGELEAGFERMANDNAIMIADNKITLI</sequence>
<dbReference type="GO" id="GO:0000727">
    <property type="term" value="P:double-strand break repair via break-induced replication"/>
    <property type="evidence" value="ECO:0007669"/>
    <property type="project" value="TreeGrafter"/>
</dbReference>
<evidence type="ECO:0000256" key="1">
    <source>
        <dbReference type="SAM" id="MobiDB-lite"/>
    </source>
</evidence>
<dbReference type="SUPFAM" id="SSF52540">
    <property type="entry name" value="P-loop containing nucleoside triphosphate hydrolases"/>
    <property type="match status" value="1"/>
</dbReference>
<dbReference type="WBParaSite" id="NBR_0001056501-mRNA-1">
    <property type="protein sequence ID" value="NBR_0001056501-mRNA-1"/>
    <property type="gene ID" value="NBR_0001056501"/>
</dbReference>
<dbReference type="Pfam" id="PF17855">
    <property type="entry name" value="MCM_lid"/>
    <property type="match status" value="1"/>
</dbReference>
<name>A0A0N4Y3Y8_NIPBR</name>
<dbReference type="InterPro" id="IPR041562">
    <property type="entry name" value="MCM_lid"/>
</dbReference>
<feature type="domain" description="MCM AAA-lid" evidence="2">
    <location>
        <begin position="76"/>
        <end position="160"/>
    </location>
</feature>
<dbReference type="GO" id="GO:0042555">
    <property type="term" value="C:MCM complex"/>
    <property type="evidence" value="ECO:0007669"/>
    <property type="project" value="TreeGrafter"/>
</dbReference>
<dbReference type="GO" id="GO:1902975">
    <property type="term" value="P:mitotic DNA replication initiation"/>
    <property type="evidence" value="ECO:0007669"/>
    <property type="project" value="TreeGrafter"/>
</dbReference>
<evidence type="ECO:0000259" key="2">
    <source>
        <dbReference type="Pfam" id="PF17855"/>
    </source>
</evidence>
<evidence type="ECO:0000259" key="3">
    <source>
        <dbReference type="Pfam" id="PF23191"/>
    </source>
</evidence>
<proteinExistence type="predicted"/>
<dbReference type="Gene3D" id="3.40.50.300">
    <property type="entry name" value="P-loop containing nucleotide triphosphate hydrolases"/>
    <property type="match status" value="1"/>
</dbReference>
<feature type="compositionally biased region" description="Polar residues" evidence="1">
    <location>
        <begin position="223"/>
        <end position="235"/>
    </location>
</feature>
<organism evidence="6">
    <name type="scientific">Nippostrongylus brasiliensis</name>
    <name type="common">Rat hookworm</name>
    <dbReference type="NCBI Taxonomy" id="27835"/>
    <lineage>
        <taxon>Eukaryota</taxon>
        <taxon>Metazoa</taxon>
        <taxon>Ecdysozoa</taxon>
        <taxon>Nematoda</taxon>
        <taxon>Chromadorea</taxon>
        <taxon>Rhabditida</taxon>
        <taxon>Rhabditina</taxon>
        <taxon>Rhabditomorpha</taxon>
        <taxon>Strongyloidea</taxon>
        <taxon>Heligmosomidae</taxon>
        <taxon>Nippostrongylus</taxon>
    </lineage>
</organism>
<dbReference type="EMBL" id="UYSL01020342">
    <property type="protein sequence ID" value="VDL74155.1"/>
    <property type="molecule type" value="Genomic_DNA"/>
</dbReference>
<dbReference type="Proteomes" id="UP000271162">
    <property type="component" value="Unassembled WGS sequence"/>
</dbReference>
<dbReference type="InterPro" id="IPR056575">
    <property type="entry name" value="WH_MCM3_C"/>
</dbReference>
<reference evidence="6" key="1">
    <citation type="submission" date="2017-02" db="UniProtKB">
        <authorList>
            <consortium name="WormBaseParasite"/>
        </authorList>
    </citation>
    <scope>IDENTIFICATION</scope>
</reference>
<keyword evidence="5" id="KW-1185">Reference proteome</keyword>
<dbReference type="GO" id="GO:0005634">
    <property type="term" value="C:nucleus"/>
    <property type="evidence" value="ECO:0007669"/>
    <property type="project" value="TreeGrafter"/>
</dbReference>
<dbReference type="STRING" id="27835.A0A0N4Y3Y8"/>
<dbReference type="GO" id="GO:0003697">
    <property type="term" value="F:single-stranded DNA binding"/>
    <property type="evidence" value="ECO:0007669"/>
    <property type="project" value="TreeGrafter"/>
</dbReference>
<dbReference type="InterPro" id="IPR027417">
    <property type="entry name" value="P-loop_NTPase"/>
</dbReference>
<evidence type="ECO:0000313" key="4">
    <source>
        <dbReference type="EMBL" id="VDL74155.1"/>
    </source>
</evidence>
<dbReference type="GO" id="GO:0006271">
    <property type="term" value="P:DNA strand elongation involved in DNA replication"/>
    <property type="evidence" value="ECO:0007669"/>
    <property type="project" value="TreeGrafter"/>
</dbReference>
<gene>
    <name evidence="4" type="ORF">NBR_LOCUS10566</name>
</gene>
<evidence type="ECO:0000313" key="6">
    <source>
        <dbReference type="WBParaSite" id="NBR_0001056501-mRNA-1"/>
    </source>
</evidence>
<feature type="region of interest" description="Disordered" evidence="1">
    <location>
        <begin position="181"/>
        <end position="247"/>
    </location>
</feature>
<feature type="domain" description="MCM3-like winged helix" evidence="3">
    <location>
        <begin position="244"/>
        <end position="317"/>
    </location>
</feature>
<protein>
    <submittedName>
        <fullName evidence="6">DNA replication licensing factor MCM3 (inferred by orthology to a human protein)</fullName>
    </submittedName>
</protein>
<feature type="compositionally biased region" description="Low complexity" evidence="1">
    <location>
        <begin position="198"/>
        <end position="211"/>
    </location>
</feature>
<evidence type="ECO:0000313" key="5">
    <source>
        <dbReference type="Proteomes" id="UP000271162"/>
    </source>
</evidence>
<accession>A0A0N4Y3Y8</accession>